<name>A0A9X3CXR7_9FLAO</name>
<protein>
    <submittedName>
        <fullName evidence="2">SGNH/GDSL hydrolase family protein</fullName>
    </submittedName>
</protein>
<dbReference type="Proteomes" id="UP001148482">
    <property type="component" value="Unassembled WGS sequence"/>
</dbReference>
<proteinExistence type="predicted"/>
<evidence type="ECO:0000313" key="3">
    <source>
        <dbReference type="Proteomes" id="UP001148482"/>
    </source>
</evidence>
<comment type="caution">
    <text evidence="2">The sequence shown here is derived from an EMBL/GenBank/DDBJ whole genome shotgun (WGS) entry which is preliminary data.</text>
</comment>
<dbReference type="RefSeq" id="WP_266069920.1">
    <property type="nucleotide sequence ID" value="NZ_JAPJDA010000016.1"/>
</dbReference>
<dbReference type="InterPro" id="IPR051532">
    <property type="entry name" value="Ester_Hydrolysis_Enzymes"/>
</dbReference>
<sequence length="232" mass="26353">MKQISILCLMLMLFAGCKENSSENITVVEQQPLRYLALGDSYTIGESVAPEMRWPVQLVEQLRADGFEIEDPRIIATTGWTTQDLLKAIDAQLNNEKYDLVSVLIGVNNQYQGKSIETYREDLNEVFKEASSHSVNGAEGVFAVSIPDYGVTPFGAENAEKIGREIDEFNEVFKEVASDFNVEFYDITPISREAIEQPELIADDNLHPSGEMYRRWVEKFYPEVKQKLLIEN</sequence>
<dbReference type="PANTHER" id="PTHR30383">
    <property type="entry name" value="THIOESTERASE 1/PROTEASE 1/LYSOPHOSPHOLIPASE L1"/>
    <property type="match status" value="1"/>
</dbReference>
<dbReference type="InterPro" id="IPR036514">
    <property type="entry name" value="SGNH_hydro_sf"/>
</dbReference>
<dbReference type="Gene3D" id="3.40.50.1110">
    <property type="entry name" value="SGNH hydrolase"/>
    <property type="match status" value="1"/>
</dbReference>
<dbReference type="Pfam" id="PF13472">
    <property type="entry name" value="Lipase_GDSL_2"/>
    <property type="match status" value="1"/>
</dbReference>
<keyword evidence="2" id="KW-0378">Hydrolase</keyword>
<dbReference type="AlphaFoldDB" id="A0A9X3CXR7"/>
<dbReference type="GO" id="GO:0004622">
    <property type="term" value="F:phosphatidylcholine lysophospholipase activity"/>
    <property type="evidence" value="ECO:0007669"/>
    <property type="project" value="TreeGrafter"/>
</dbReference>
<accession>A0A9X3CXR7</accession>
<evidence type="ECO:0000313" key="2">
    <source>
        <dbReference type="EMBL" id="MCX2838634.1"/>
    </source>
</evidence>
<dbReference type="InterPro" id="IPR013830">
    <property type="entry name" value="SGNH_hydro"/>
</dbReference>
<keyword evidence="3" id="KW-1185">Reference proteome</keyword>
<dbReference type="CDD" id="cd01832">
    <property type="entry name" value="SGNH_hydrolase_like_1"/>
    <property type="match status" value="1"/>
</dbReference>
<reference evidence="2" key="1">
    <citation type="submission" date="2022-11" db="EMBL/GenBank/DDBJ databases">
        <title>Salinimicrobium profundisediminis sp. nov., isolated from deep-sea sediment of the Mariana Trench.</title>
        <authorList>
            <person name="Fu H."/>
        </authorList>
    </citation>
    <scope>NUCLEOTIDE SEQUENCE</scope>
    <source>
        <strain evidence="2">MT39</strain>
    </source>
</reference>
<dbReference type="PANTHER" id="PTHR30383:SF5">
    <property type="entry name" value="SGNH HYDROLASE-TYPE ESTERASE DOMAIN-CONTAINING PROTEIN"/>
    <property type="match status" value="1"/>
</dbReference>
<gene>
    <name evidence="2" type="ORF">OQ279_10760</name>
</gene>
<dbReference type="SUPFAM" id="SSF52266">
    <property type="entry name" value="SGNH hydrolase"/>
    <property type="match status" value="1"/>
</dbReference>
<organism evidence="2 3">
    <name type="scientific">Salinimicrobium profundisediminis</name>
    <dbReference type="NCBI Taxonomy" id="2994553"/>
    <lineage>
        <taxon>Bacteria</taxon>
        <taxon>Pseudomonadati</taxon>
        <taxon>Bacteroidota</taxon>
        <taxon>Flavobacteriia</taxon>
        <taxon>Flavobacteriales</taxon>
        <taxon>Flavobacteriaceae</taxon>
        <taxon>Salinimicrobium</taxon>
    </lineage>
</organism>
<dbReference type="EMBL" id="JAPJDA010000016">
    <property type="protein sequence ID" value="MCX2838634.1"/>
    <property type="molecule type" value="Genomic_DNA"/>
</dbReference>
<dbReference type="PROSITE" id="PS51257">
    <property type="entry name" value="PROKAR_LIPOPROTEIN"/>
    <property type="match status" value="1"/>
</dbReference>
<feature type="domain" description="SGNH hydrolase-type esterase" evidence="1">
    <location>
        <begin position="37"/>
        <end position="215"/>
    </location>
</feature>
<evidence type="ECO:0000259" key="1">
    <source>
        <dbReference type="Pfam" id="PF13472"/>
    </source>
</evidence>